<feature type="non-terminal residue" evidence="1">
    <location>
        <position position="124"/>
    </location>
</feature>
<dbReference type="EMBL" id="GBHO01035837">
    <property type="protein sequence ID" value="JAG07767.1"/>
    <property type="molecule type" value="Transcribed_RNA"/>
</dbReference>
<gene>
    <name evidence="1" type="primary">pole-2</name>
    <name evidence="1" type="ORF">CM83_910</name>
</gene>
<evidence type="ECO:0000313" key="1">
    <source>
        <dbReference type="EMBL" id="JAG07767.1"/>
    </source>
</evidence>
<name>A0A0A9WH44_LYGHE</name>
<accession>A0A0A9WH44</accession>
<dbReference type="PANTHER" id="PTHR47331:SF5">
    <property type="entry name" value="RIBONUCLEASE H"/>
    <property type="match status" value="1"/>
</dbReference>
<reference evidence="1" key="2">
    <citation type="submission" date="2014-07" db="EMBL/GenBank/DDBJ databases">
        <authorList>
            <person name="Hull J."/>
        </authorList>
    </citation>
    <scope>NUCLEOTIDE SEQUENCE</scope>
</reference>
<organism evidence="1">
    <name type="scientific">Lygus hesperus</name>
    <name type="common">Western plant bug</name>
    <dbReference type="NCBI Taxonomy" id="30085"/>
    <lineage>
        <taxon>Eukaryota</taxon>
        <taxon>Metazoa</taxon>
        <taxon>Ecdysozoa</taxon>
        <taxon>Arthropoda</taxon>
        <taxon>Hexapoda</taxon>
        <taxon>Insecta</taxon>
        <taxon>Pterygota</taxon>
        <taxon>Neoptera</taxon>
        <taxon>Paraneoptera</taxon>
        <taxon>Hemiptera</taxon>
        <taxon>Heteroptera</taxon>
        <taxon>Panheteroptera</taxon>
        <taxon>Cimicomorpha</taxon>
        <taxon>Miridae</taxon>
        <taxon>Mirini</taxon>
        <taxon>Lygus</taxon>
    </lineage>
</organism>
<protein>
    <submittedName>
        <fullName evidence="1">Putative DNA polymerase epsilon subunit 2</fullName>
    </submittedName>
</protein>
<reference evidence="1" key="1">
    <citation type="journal article" date="2014" name="PLoS ONE">
        <title>Transcriptome-Based Identification of ABC Transporters in the Western Tarnished Plant Bug Lygus hesperus.</title>
        <authorList>
            <person name="Hull J.J."/>
            <person name="Chaney K."/>
            <person name="Geib S.M."/>
            <person name="Fabrick J.A."/>
            <person name="Brent C.S."/>
            <person name="Walsh D."/>
            <person name="Lavine L.C."/>
        </authorList>
    </citation>
    <scope>NUCLEOTIDE SEQUENCE</scope>
</reference>
<dbReference type="AlphaFoldDB" id="A0A0A9WH44"/>
<dbReference type="PANTHER" id="PTHR47331">
    <property type="entry name" value="PHD-TYPE DOMAIN-CONTAINING PROTEIN"/>
    <property type="match status" value="1"/>
</dbReference>
<proteinExistence type="predicted"/>
<sequence length="124" mass="14022">MKLLRSVAWLLRKIHNVKNKSNPHTGPLKLEEINKSRHTAIKIVQQHYIGSPSSKSKSWKALESLDPFVDSLGIIRVGGRLRNAPSLSASQKHPIILPHESHFTALLVDFYHNLYLHPGPNLLQ</sequence>